<comment type="miscellaneous">
    <text evidence="14">Bacitracin is thought to be involved in the inhibition of peptidoglycan synthesis by sequestering undecaprenyl diphosphate, thereby reducing the pool of lipid carrier available.</text>
</comment>
<evidence type="ECO:0000256" key="4">
    <source>
        <dbReference type="ARBA" id="ARBA00021581"/>
    </source>
</evidence>
<evidence type="ECO:0000256" key="2">
    <source>
        <dbReference type="ARBA" id="ARBA00010621"/>
    </source>
</evidence>
<dbReference type="PANTHER" id="PTHR30622:SF4">
    <property type="entry name" value="UNDECAPRENYL-DIPHOSPHATASE"/>
    <property type="match status" value="1"/>
</dbReference>
<evidence type="ECO:0000256" key="3">
    <source>
        <dbReference type="ARBA" id="ARBA00012374"/>
    </source>
</evidence>
<dbReference type="GO" id="GO:0008360">
    <property type="term" value="P:regulation of cell shape"/>
    <property type="evidence" value="ECO:0007669"/>
    <property type="project" value="UniProtKB-KW"/>
</dbReference>
<feature type="transmembrane region" description="Helical" evidence="14">
    <location>
        <begin position="150"/>
        <end position="176"/>
    </location>
</feature>
<comment type="catalytic activity">
    <reaction evidence="13 14">
        <text>di-trans,octa-cis-undecaprenyl diphosphate + H2O = di-trans,octa-cis-undecaprenyl phosphate + phosphate + H(+)</text>
        <dbReference type="Rhea" id="RHEA:28094"/>
        <dbReference type="ChEBI" id="CHEBI:15377"/>
        <dbReference type="ChEBI" id="CHEBI:15378"/>
        <dbReference type="ChEBI" id="CHEBI:43474"/>
        <dbReference type="ChEBI" id="CHEBI:58405"/>
        <dbReference type="ChEBI" id="CHEBI:60392"/>
        <dbReference type="EC" id="3.6.1.27"/>
    </reaction>
</comment>
<dbReference type="GO" id="GO:0046677">
    <property type="term" value="P:response to antibiotic"/>
    <property type="evidence" value="ECO:0007669"/>
    <property type="project" value="UniProtKB-UniRule"/>
</dbReference>
<dbReference type="GO" id="GO:0050380">
    <property type="term" value="F:undecaprenyl-diphosphatase activity"/>
    <property type="evidence" value="ECO:0007669"/>
    <property type="project" value="UniProtKB-UniRule"/>
</dbReference>
<dbReference type="NCBIfam" id="NF001393">
    <property type="entry name" value="PRK00281.2-4"/>
    <property type="match status" value="1"/>
</dbReference>
<dbReference type="HAMAP" id="MF_01006">
    <property type="entry name" value="Undec_diphosphatase"/>
    <property type="match status" value="1"/>
</dbReference>
<keyword evidence="14" id="KW-0573">Peptidoglycan synthesis</keyword>
<dbReference type="InterPro" id="IPR003824">
    <property type="entry name" value="UppP"/>
</dbReference>
<evidence type="ECO:0000256" key="10">
    <source>
        <dbReference type="ARBA" id="ARBA00023251"/>
    </source>
</evidence>
<keyword evidence="7 14" id="KW-0378">Hydrolase</keyword>
<evidence type="ECO:0000313" key="16">
    <source>
        <dbReference type="Proteomes" id="UP000640333"/>
    </source>
</evidence>
<evidence type="ECO:0000256" key="1">
    <source>
        <dbReference type="ARBA" id="ARBA00004651"/>
    </source>
</evidence>
<keyword evidence="14" id="KW-0133">Cell shape</keyword>
<evidence type="ECO:0000256" key="9">
    <source>
        <dbReference type="ARBA" id="ARBA00023136"/>
    </source>
</evidence>
<feature type="transmembrane region" description="Helical" evidence="14">
    <location>
        <begin position="83"/>
        <end position="102"/>
    </location>
</feature>
<dbReference type="Pfam" id="PF02673">
    <property type="entry name" value="BacA"/>
    <property type="match status" value="1"/>
</dbReference>
<dbReference type="GO" id="GO:0071555">
    <property type="term" value="P:cell wall organization"/>
    <property type="evidence" value="ECO:0007669"/>
    <property type="project" value="UniProtKB-KW"/>
</dbReference>
<dbReference type="AlphaFoldDB" id="A0A8J7FX17"/>
<gene>
    <name evidence="14" type="primary">uppP</name>
    <name evidence="15" type="ORF">IOQ59_18335</name>
</gene>
<comment type="function">
    <text evidence="14">Catalyzes the dephosphorylation of undecaprenyl diphosphate (UPP). Confers resistance to bacitracin.</text>
</comment>
<feature type="transmembrane region" description="Helical" evidence="14">
    <location>
        <begin position="182"/>
        <end position="201"/>
    </location>
</feature>
<evidence type="ECO:0000256" key="13">
    <source>
        <dbReference type="ARBA" id="ARBA00047594"/>
    </source>
</evidence>
<dbReference type="RefSeq" id="WP_193954921.1">
    <property type="nucleotide sequence ID" value="NZ_JADEYS010000023.1"/>
</dbReference>
<dbReference type="GO" id="GO:0009252">
    <property type="term" value="P:peptidoglycan biosynthetic process"/>
    <property type="evidence" value="ECO:0007669"/>
    <property type="project" value="UniProtKB-KW"/>
</dbReference>
<evidence type="ECO:0000313" key="15">
    <source>
        <dbReference type="EMBL" id="MBE9399225.1"/>
    </source>
</evidence>
<evidence type="ECO:0000256" key="8">
    <source>
        <dbReference type="ARBA" id="ARBA00022989"/>
    </source>
</evidence>
<name>A0A8J7FX17_9GAMM</name>
<keyword evidence="8 14" id="KW-1133">Transmembrane helix</keyword>
<dbReference type="PANTHER" id="PTHR30622">
    <property type="entry name" value="UNDECAPRENYL-DIPHOSPHATASE"/>
    <property type="match status" value="1"/>
</dbReference>
<evidence type="ECO:0000256" key="7">
    <source>
        <dbReference type="ARBA" id="ARBA00022801"/>
    </source>
</evidence>
<dbReference type="GO" id="GO:0005886">
    <property type="term" value="C:plasma membrane"/>
    <property type="evidence" value="ECO:0007669"/>
    <property type="project" value="UniProtKB-SubCell"/>
</dbReference>
<sequence length="266" mass="28766">MDWLQVTILALIQGLTEFLPISSSAHLILPSQLFGWEDQGLAFDVGVHVGTLSAVMLYFRKDIVTMIGAWLNSLRGRMSPEGWLAWYVALATIPAVAFGLAINDIIDVYGRSILVIAGTTLIFGALLWWADVNRTEVRPLEKITLKDAMIIGVAQAVALIPGTSRSGITITAALMLGLERQAAARFSFLLSIPVILGAGMLKGKELMETGTDAQWVMVAGGAAIAAVSAYSCIHLFLKWLDRIGMLPFVIYRLALGVALLAIYFMA</sequence>
<evidence type="ECO:0000256" key="12">
    <source>
        <dbReference type="ARBA" id="ARBA00032932"/>
    </source>
</evidence>
<proteinExistence type="inferred from homology"/>
<evidence type="ECO:0000256" key="14">
    <source>
        <dbReference type="HAMAP-Rule" id="MF_01006"/>
    </source>
</evidence>
<feature type="transmembrane region" description="Helical" evidence="14">
    <location>
        <begin position="108"/>
        <end position="129"/>
    </location>
</feature>
<protein>
    <recommendedName>
        <fullName evidence="4 14">Undecaprenyl-diphosphatase</fullName>
        <ecNumber evidence="3 14">3.6.1.27</ecNumber>
    </recommendedName>
    <alternativeName>
        <fullName evidence="12 14">Bacitracin resistance protein</fullName>
    </alternativeName>
    <alternativeName>
        <fullName evidence="11 14">Undecaprenyl pyrophosphate phosphatase</fullName>
    </alternativeName>
</protein>
<feature type="transmembrane region" description="Helical" evidence="14">
    <location>
        <begin position="243"/>
        <end position="265"/>
    </location>
</feature>
<keyword evidence="5 14" id="KW-1003">Cell membrane</keyword>
<comment type="caution">
    <text evidence="15">The sequence shown here is derived from an EMBL/GenBank/DDBJ whole genome shotgun (WGS) entry which is preliminary data.</text>
</comment>
<keyword evidence="9 14" id="KW-0472">Membrane</keyword>
<dbReference type="EC" id="3.6.1.27" evidence="3 14"/>
<reference evidence="15" key="1">
    <citation type="submission" date="2020-10" db="EMBL/GenBank/DDBJ databases">
        <title>Bacterium isolated from coastal waters sediment.</title>
        <authorList>
            <person name="Chen R.-J."/>
            <person name="Lu D.-C."/>
            <person name="Zhu K.-L."/>
            <person name="Du Z.-J."/>
        </authorList>
    </citation>
    <scope>NUCLEOTIDE SEQUENCE</scope>
    <source>
        <strain evidence="15">N1Y112</strain>
    </source>
</reference>
<evidence type="ECO:0000256" key="5">
    <source>
        <dbReference type="ARBA" id="ARBA00022475"/>
    </source>
</evidence>
<dbReference type="NCBIfam" id="TIGR00753">
    <property type="entry name" value="undec_PP_bacA"/>
    <property type="match status" value="1"/>
</dbReference>
<keyword evidence="6 14" id="KW-0812">Transmembrane</keyword>
<dbReference type="EMBL" id="JADEYS010000023">
    <property type="protein sequence ID" value="MBE9399225.1"/>
    <property type="molecule type" value="Genomic_DNA"/>
</dbReference>
<evidence type="ECO:0000256" key="11">
    <source>
        <dbReference type="ARBA" id="ARBA00032707"/>
    </source>
</evidence>
<feature type="transmembrane region" description="Helical" evidence="14">
    <location>
        <begin position="213"/>
        <end position="237"/>
    </location>
</feature>
<accession>A0A8J7FX17</accession>
<comment type="subcellular location">
    <subcellularLocation>
        <location evidence="1 14">Cell membrane</location>
        <topology evidence="1 14">Multi-pass membrane protein</topology>
    </subcellularLocation>
</comment>
<keyword evidence="14" id="KW-0961">Cell wall biogenesis/degradation</keyword>
<keyword evidence="10 14" id="KW-0046">Antibiotic resistance</keyword>
<comment type="similarity">
    <text evidence="2 14">Belongs to the UppP family.</text>
</comment>
<keyword evidence="16" id="KW-1185">Reference proteome</keyword>
<organism evidence="15 16">
    <name type="scientific">Pontibacterium sinense</name>
    <dbReference type="NCBI Taxonomy" id="2781979"/>
    <lineage>
        <taxon>Bacteria</taxon>
        <taxon>Pseudomonadati</taxon>
        <taxon>Pseudomonadota</taxon>
        <taxon>Gammaproteobacteria</taxon>
        <taxon>Oceanospirillales</taxon>
        <taxon>Oceanospirillaceae</taxon>
        <taxon>Pontibacterium</taxon>
    </lineage>
</organism>
<dbReference type="Proteomes" id="UP000640333">
    <property type="component" value="Unassembled WGS sequence"/>
</dbReference>
<evidence type="ECO:0000256" key="6">
    <source>
        <dbReference type="ARBA" id="ARBA00022692"/>
    </source>
</evidence>